<name>A0A0X8JSN0_9BACT</name>
<evidence type="ECO:0000313" key="1">
    <source>
        <dbReference type="EMBL" id="AMD94047.1"/>
    </source>
</evidence>
<dbReference type="AlphaFoldDB" id="A0A0X8JSN0"/>
<organism evidence="1 2">
    <name type="scientific">Desulfomicrobium orale DSM 12838</name>
    <dbReference type="NCBI Taxonomy" id="888061"/>
    <lineage>
        <taxon>Bacteria</taxon>
        <taxon>Pseudomonadati</taxon>
        <taxon>Thermodesulfobacteriota</taxon>
        <taxon>Desulfovibrionia</taxon>
        <taxon>Desulfovibrionales</taxon>
        <taxon>Desulfomicrobiaceae</taxon>
        <taxon>Desulfomicrobium</taxon>
    </lineage>
</organism>
<evidence type="ECO:0008006" key="3">
    <source>
        <dbReference type="Google" id="ProtNLM"/>
    </source>
</evidence>
<protein>
    <recommendedName>
        <fullName evidence="3">MerR family transcriptional regulator</fullName>
    </recommendedName>
</protein>
<dbReference type="STRING" id="888061.AXF15_07415"/>
<dbReference type="Gene3D" id="1.10.1660.10">
    <property type="match status" value="1"/>
</dbReference>
<evidence type="ECO:0000313" key="2">
    <source>
        <dbReference type="Proteomes" id="UP000063964"/>
    </source>
</evidence>
<dbReference type="KEGG" id="doa:AXF15_07415"/>
<sequence length="100" mass="11432">MQIREHGLPAPSVRIGTREFLELTGLTEAALAELVRMNWIVPARTAQRECLFMAADVPRVRRYVRLCMDFELHAVAGSIIVDLLERIDMLERQVRSLSGR</sequence>
<dbReference type="EMBL" id="CP014230">
    <property type="protein sequence ID" value="AMD94047.1"/>
    <property type="molecule type" value="Genomic_DNA"/>
</dbReference>
<gene>
    <name evidence="1" type="ORF">AXF15_07415</name>
</gene>
<dbReference type="Pfam" id="PF13591">
    <property type="entry name" value="MerR_2"/>
    <property type="match status" value="1"/>
</dbReference>
<accession>A0A0X8JSN0</accession>
<dbReference type="Proteomes" id="UP000063964">
    <property type="component" value="Chromosome"/>
</dbReference>
<proteinExistence type="predicted"/>
<reference evidence="2" key="1">
    <citation type="submission" date="2016-02" db="EMBL/GenBank/DDBJ databases">
        <authorList>
            <person name="Holder M.E."/>
            <person name="Ajami N.J."/>
            <person name="Petrosino J.F."/>
        </authorList>
    </citation>
    <scope>NUCLEOTIDE SEQUENCE [LARGE SCALE GENOMIC DNA]</scope>
    <source>
        <strain evidence="2">DSM 12838</strain>
    </source>
</reference>
<keyword evidence="2" id="KW-1185">Reference proteome</keyword>